<dbReference type="Gene3D" id="1.20.1160.11">
    <property type="entry name" value="Paired amphipathic helix"/>
    <property type="match status" value="1"/>
</dbReference>
<dbReference type="InterPro" id="IPR003822">
    <property type="entry name" value="PAH"/>
</dbReference>
<dbReference type="HOGENOM" id="CLU_153346_0_0_1"/>
<evidence type="ECO:0000256" key="2">
    <source>
        <dbReference type="ARBA" id="ARBA00022491"/>
    </source>
</evidence>
<dbReference type="GO" id="GO:0070822">
    <property type="term" value="C:Sin3-type complex"/>
    <property type="evidence" value="ECO:0007669"/>
    <property type="project" value="TreeGrafter"/>
</dbReference>
<name>V2YX89_MONRO</name>
<keyword evidence="2" id="KW-0678">Repressor</keyword>
<dbReference type="FunFam" id="1.20.1160.11:FF:000001">
    <property type="entry name" value="Paired amphipathic helix protein Sin3"/>
    <property type="match status" value="1"/>
</dbReference>
<evidence type="ECO:0000256" key="4">
    <source>
        <dbReference type="PROSITE-ProRule" id="PRU00810"/>
    </source>
</evidence>
<dbReference type="SUPFAM" id="SSF47762">
    <property type="entry name" value="PAH2 domain"/>
    <property type="match status" value="1"/>
</dbReference>
<dbReference type="STRING" id="1381753.V2YX89"/>
<sequence length="128" mass="14139">MNASESLKWNSQLNKDKVNSVSPDSSLNRPLSVTDALNYLDAVKAEFHDQPDVYNQFLDIMGDFKRKKIDTPGVIQRVGVLFQGRPSLIQGFNTFLPPGYRMDDDAVAVTAQEDISAPLSSGVLLPKL</sequence>
<dbReference type="KEGG" id="mrr:Moror_7105"/>
<dbReference type="GO" id="GO:0003714">
    <property type="term" value="F:transcription corepressor activity"/>
    <property type="evidence" value="ECO:0007669"/>
    <property type="project" value="InterPro"/>
</dbReference>
<dbReference type="OrthoDB" id="10265969at2759"/>
<accession>V2YX89</accession>
<dbReference type="InterPro" id="IPR039774">
    <property type="entry name" value="Sin3-like"/>
</dbReference>
<evidence type="ECO:0000256" key="1">
    <source>
        <dbReference type="ARBA" id="ARBA00004123"/>
    </source>
</evidence>
<dbReference type="GO" id="GO:0000122">
    <property type="term" value="P:negative regulation of transcription by RNA polymerase II"/>
    <property type="evidence" value="ECO:0007669"/>
    <property type="project" value="TreeGrafter"/>
</dbReference>
<evidence type="ECO:0000256" key="3">
    <source>
        <dbReference type="ARBA" id="ARBA00023242"/>
    </source>
</evidence>
<comment type="subcellular location">
    <subcellularLocation>
        <location evidence="1 4">Nucleus</location>
    </subcellularLocation>
</comment>
<gene>
    <name evidence="5" type="ORF">Moror_7105</name>
</gene>
<dbReference type="PANTHER" id="PTHR12346">
    <property type="entry name" value="SIN3B-RELATED"/>
    <property type="match status" value="1"/>
</dbReference>
<comment type="caution">
    <text evidence="5">The sequence shown here is derived from an EMBL/GenBank/DDBJ whole genome shotgun (WGS) entry which is preliminary data.</text>
</comment>
<proteinExistence type="predicted"/>
<dbReference type="Pfam" id="PF02671">
    <property type="entry name" value="PAH"/>
    <property type="match status" value="1"/>
</dbReference>
<dbReference type="Proteomes" id="UP000017559">
    <property type="component" value="Unassembled WGS sequence"/>
</dbReference>
<dbReference type="EMBL" id="AWSO01000050">
    <property type="protein sequence ID" value="ESK96319.1"/>
    <property type="molecule type" value="Genomic_DNA"/>
</dbReference>
<dbReference type="PANTHER" id="PTHR12346:SF0">
    <property type="entry name" value="SIN3A, ISOFORM G"/>
    <property type="match status" value="1"/>
</dbReference>
<reference evidence="5 6" key="1">
    <citation type="journal article" date="2014" name="BMC Genomics">
        <title>Genome and secretome analysis of the hemibiotrophic fungal pathogen, Moniliophthora roreri, which causes frosty pod rot disease of cacao: mechanisms of the biotrophic and necrotrophic phases.</title>
        <authorList>
            <person name="Meinhardt L.W."/>
            <person name="Costa G.G.L."/>
            <person name="Thomazella D.P.T."/>
            <person name="Teixeira P.J.P.L."/>
            <person name="Carazzolle M.F."/>
            <person name="Schuster S.C."/>
            <person name="Carlson J.E."/>
            <person name="Guiltinan M.J."/>
            <person name="Mieczkowski P."/>
            <person name="Farmer A."/>
            <person name="Ramaraj T."/>
            <person name="Crozier J."/>
            <person name="Davis R.E."/>
            <person name="Shao J."/>
            <person name="Melnick R.L."/>
            <person name="Pereira G.A.G."/>
            <person name="Bailey B.A."/>
        </authorList>
    </citation>
    <scope>NUCLEOTIDE SEQUENCE [LARGE SCALE GENOMIC DNA]</scope>
    <source>
        <strain evidence="5 6">MCA 2997</strain>
    </source>
</reference>
<organism evidence="5 6">
    <name type="scientific">Moniliophthora roreri (strain MCA 2997)</name>
    <name type="common">Cocoa frosty pod rot fungus</name>
    <name type="synonym">Crinipellis roreri</name>
    <dbReference type="NCBI Taxonomy" id="1381753"/>
    <lineage>
        <taxon>Eukaryota</taxon>
        <taxon>Fungi</taxon>
        <taxon>Dikarya</taxon>
        <taxon>Basidiomycota</taxon>
        <taxon>Agaricomycotina</taxon>
        <taxon>Agaricomycetes</taxon>
        <taxon>Agaricomycetidae</taxon>
        <taxon>Agaricales</taxon>
        <taxon>Marasmiineae</taxon>
        <taxon>Marasmiaceae</taxon>
        <taxon>Moniliophthora</taxon>
    </lineage>
</organism>
<evidence type="ECO:0000313" key="5">
    <source>
        <dbReference type="EMBL" id="ESK96319.1"/>
    </source>
</evidence>
<protein>
    <submittedName>
        <fullName evidence="5">Histone deacetylase sin3 component</fullName>
    </submittedName>
</protein>
<dbReference type="AlphaFoldDB" id="V2YX89"/>
<keyword evidence="6" id="KW-1185">Reference proteome</keyword>
<keyword evidence="3 4" id="KW-0539">Nucleus</keyword>
<dbReference type="PROSITE" id="PS51477">
    <property type="entry name" value="PAH"/>
    <property type="match status" value="1"/>
</dbReference>
<dbReference type="InterPro" id="IPR036600">
    <property type="entry name" value="PAH_sf"/>
</dbReference>
<evidence type="ECO:0000313" key="6">
    <source>
        <dbReference type="Proteomes" id="UP000017559"/>
    </source>
</evidence>